<dbReference type="PIRSF" id="PIRSF000709">
    <property type="entry name" value="6PFK_2-Ptase"/>
    <property type="match status" value="1"/>
</dbReference>
<dbReference type="GO" id="GO:0004331">
    <property type="term" value="F:fructose-2,6-bisphosphate 2-phosphatase activity"/>
    <property type="evidence" value="ECO:0007669"/>
    <property type="project" value="TreeGrafter"/>
</dbReference>
<proteinExistence type="predicted"/>
<protein>
    <recommendedName>
        <fullName evidence="6">Phosphoglycerate mutase</fullName>
    </recommendedName>
</protein>
<evidence type="ECO:0000313" key="5">
    <source>
        <dbReference type="Proteomes" id="UP000019140"/>
    </source>
</evidence>
<feature type="non-terminal residue" evidence="4">
    <location>
        <position position="139"/>
    </location>
</feature>
<feature type="binding site" evidence="3">
    <location>
        <begin position="8"/>
        <end position="15"/>
    </location>
    <ligand>
        <name>substrate</name>
    </ligand>
</feature>
<evidence type="ECO:0000256" key="3">
    <source>
        <dbReference type="PIRSR" id="PIRSR613078-2"/>
    </source>
</evidence>
<dbReference type="GO" id="GO:0005829">
    <property type="term" value="C:cytosol"/>
    <property type="evidence" value="ECO:0007669"/>
    <property type="project" value="TreeGrafter"/>
</dbReference>
<feature type="active site" description="Tele-phosphohistidine intermediate" evidence="2">
    <location>
        <position position="9"/>
    </location>
</feature>
<dbReference type="Gene3D" id="3.40.50.1240">
    <property type="entry name" value="Phosphoglycerate mutase-like"/>
    <property type="match status" value="1"/>
</dbReference>
<reference evidence="4 5" key="1">
    <citation type="journal article" date="2014" name="Nature">
        <title>An environmental bacterial taxon with a large and distinct metabolic repertoire.</title>
        <authorList>
            <person name="Wilson M.C."/>
            <person name="Mori T."/>
            <person name="Ruckert C."/>
            <person name="Uria A.R."/>
            <person name="Helf M.J."/>
            <person name="Takada K."/>
            <person name="Gernert C."/>
            <person name="Steffens U.A."/>
            <person name="Heycke N."/>
            <person name="Schmitt S."/>
            <person name="Rinke C."/>
            <person name="Helfrich E.J."/>
            <person name="Brachmann A.O."/>
            <person name="Gurgui C."/>
            <person name="Wakimoto T."/>
            <person name="Kracht M."/>
            <person name="Crusemann M."/>
            <person name="Hentschel U."/>
            <person name="Abe I."/>
            <person name="Matsunaga S."/>
            <person name="Kalinowski J."/>
            <person name="Takeyama H."/>
            <person name="Piel J."/>
        </authorList>
    </citation>
    <scope>NUCLEOTIDE SEQUENCE [LARGE SCALE GENOMIC DNA]</scope>
    <source>
        <strain evidence="5">TSY2</strain>
    </source>
</reference>
<keyword evidence="5" id="KW-1185">Reference proteome</keyword>
<dbReference type="InterPro" id="IPR029033">
    <property type="entry name" value="His_PPase_superfam"/>
</dbReference>
<dbReference type="Pfam" id="PF00300">
    <property type="entry name" value="His_Phos_1"/>
    <property type="match status" value="1"/>
</dbReference>
<dbReference type="PANTHER" id="PTHR46517">
    <property type="entry name" value="FRUCTOSE-2,6-BISPHOSPHATASE TIGAR"/>
    <property type="match status" value="1"/>
</dbReference>
<dbReference type="InterPro" id="IPR013078">
    <property type="entry name" value="His_Pase_superF_clade-1"/>
</dbReference>
<evidence type="ECO:0000313" key="4">
    <source>
        <dbReference type="EMBL" id="ETW93597.1"/>
    </source>
</evidence>
<dbReference type="GO" id="GO:0043456">
    <property type="term" value="P:regulation of pentose-phosphate shunt"/>
    <property type="evidence" value="ECO:0007669"/>
    <property type="project" value="TreeGrafter"/>
</dbReference>
<feature type="active site" description="Proton donor/acceptor" evidence="2">
    <location>
        <position position="82"/>
    </location>
</feature>
<dbReference type="SUPFAM" id="SSF53254">
    <property type="entry name" value="Phosphoglycerate mutase-like"/>
    <property type="match status" value="1"/>
</dbReference>
<organism evidence="4 5">
    <name type="scientific">Candidatus Entotheonella gemina</name>
    <dbReference type="NCBI Taxonomy" id="1429439"/>
    <lineage>
        <taxon>Bacteria</taxon>
        <taxon>Pseudomonadati</taxon>
        <taxon>Nitrospinota/Tectimicrobiota group</taxon>
        <taxon>Candidatus Tectimicrobiota</taxon>
        <taxon>Candidatus Entotheonellia</taxon>
        <taxon>Candidatus Entotheonellales</taxon>
        <taxon>Candidatus Entotheonellaceae</taxon>
        <taxon>Candidatus Entotheonella</taxon>
    </lineage>
</organism>
<dbReference type="PROSITE" id="PS00175">
    <property type="entry name" value="PG_MUTASE"/>
    <property type="match status" value="1"/>
</dbReference>
<evidence type="ECO:0000256" key="2">
    <source>
        <dbReference type="PIRSR" id="PIRSR613078-1"/>
    </source>
</evidence>
<feature type="binding site" evidence="3">
    <location>
        <position position="58"/>
    </location>
    <ligand>
        <name>substrate</name>
    </ligand>
</feature>
<dbReference type="InterPro" id="IPR001345">
    <property type="entry name" value="PG/BPGM_mutase_AS"/>
</dbReference>
<evidence type="ECO:0008006" key="6">
    <source>
        <dbReference type="Google" id="ProtNLM"/>
    </source>
</evidence>
<dbReference type="CDD" id="cd07067">
    <property type="entry name" value="HP_PGM_like"/>
    <property type="match status" value="1"/>
</dbReference>
<dbReference type="AlphaFoldDB" id="W4L6B8"/>
<keyword evidence="1" id="KW-0378">Hydrolase</keyword>
<accession>W4L6B8</accession>
<gene>
    <name evidence="4" type="ORF">ETSY2_51160</name>
</gene>
<comment type="caution">
    <text evidence="4">The sequence shown here is derived from an EMBL/GenBank/DDBJ whole genome shotgun (WGS) entry which is preliminary data.</text>
</comment>
<dbReference type="InterPro" id="IPR051695">
    <property type="entry name" value="Phosphoglycerate_Mutase"/>
</dbReference>
<dbReference type="PANTHER" id="PTHR46517:SF1">
    <property type="entry name" value="FRUCTOSE-2,6-BISPHOSPHATASE TIGAR"/>
    <property type="match status" value="1"/>
</dbReference>
<dbReference type="EMBL" id="AZHX01002616">
    <property type="protein sequence ID" value="ETW93597.1"/>
    <property type="molecule type" value="Genomic_DNA"/>
</dbReference>
<feature type="binding site" evidence="3">
    <location>
        <begin position="82"/>
        <end position="85"/>
    </location>
    <ligand>
        <name>substrate</name>
    </ligand>
</feature>
<dbReference type="GO" id="GO:0045820">
    <property type="term" value="P:negative regulation of glycolytic process"/>
    <property type="evidence" value="ECO:0007669"/>
    <property type="project" value="TreeGrafter"/>
</dbReference>
<dbReference type="SMART" id="SM00855">
    <property type="entry name" value="PGAM"/>
    <property type="match status" value="1"/>
</dbReference>
<sequence length="139" mass="15122">MALILLVRHGQTDENVSGRISGQGAAPLNSRGQEQAKLAAQVLAQLNVTRLVSSPVVRARQTATILDEHLQLGIEEEPDLREVGYGDWEGQTFQAIRGGPVYHFVMNDPINAVFPNGESLVSVQQRSIRVVEGIRQGPS</sequence>
<evidence type="ECO:0000256" key="1">
    <source>
        <dbReference type="ARBA" id="ARBA00022801"/>
    </source>
</evidence>
<dbReference type="HOGENOM" id="CLU_033323_9_4_7"/>
<dbReference type="Proteomes" id="UP000019140">
    <property type="component" value="Unassembled WGS sequence"/>
</dbReference>
<name>W4L6B8_9BACT</name>